<name>A0A022XN52_TRISD</name>
<dbReference type="PANTHER" id="PTHR31986:SF7">
    <property type="entry name" value="REGULATOR OF DRUG SENSITIVITY 2"/>
    <property type="match status" value="1"/>
</dbReference>
<organism evidence="2 3">
    <name type="scientific">Trichophyton soudanense CBS 452.61</name>
    <dbReference type="NCBI Taxonomy" id="1215331"/>
    <lineage>
        <taxon>Eukaryota</taxon>
        <taxon>Fungi</taxon>
        <taxon>Dikarya</taxon>
        <taxon>Ascomycota</taxon>
        <taxon>Pezizomycotina</taxon>
        <taxon>Eurotiomycetes</taxon>
        <taxon>Eurotiomycetidae</taxon>
        <taxon>Onygenales</taxon>
        <taxon>Arthrodermataceae</taxon>
        <taxon>Trichophyton</taxon>
    </lineage>
</organism>
<dbReference type="GO" id="GO:0000977">
    <property type="term" value="F:RNA polymerase II transcription regulatory region sequence-specific DNA binding"/>
    <property type="evidence" value="ECO:0007669"/>
    <property type="project" value="TreeGrafter"/>
</dbReference>
<dbReference type="EMBL" id="KK208885">
    <property type="protein sequence ID" value="EZF71954.1"/>
    <property type="molecule type" value="Genomic_DNA"/>
</dbReference>
<keyword evidence="3" id="KW-1185">Reference proteome</keyword>
<dbReference type="AlphaFoldDB" id="A0A022XN52"/>
<evidence type="ECO:0000256" key="1">
    <source>
        <dbReference type="SAM" id="MobiDB-lite"/>
    </source>
</evidence>
<gene>
    <name evidence="2" type="ORF">H105_05910</name>
</gene>
<protein>
    <recommendedName>
        <fullName evidence="4">Zn(2)-C6 fungal-type domain-containing protein</fullName>
    </recommendedName>
</protein>
<evidence type="ECO:0008006" key="4">
    <source>
        <dbReference type="Google" id="ProtNLM"/>
    </source>
</evidence>
<dbReference type="Proteomes" id="UP000023623">
    <property type="component" value="Unassembled WGS sequence"/>
</dbReference>
<sequence>ITLFCDDVEQHMTCDSGRPCSRCIKRNIGHLCHDKPREPTKRVKNDTEGTVAATSVADESTTANNDFEGKGMSQTIDGRDTLDDPILPDTALSMQPPALTSSSQSARPQDIAASGPNIDVGQQGCKIDRANHTYVVT</sequence>
<proteinExistence type="predicted"/>
<dbReference type="InterPro" id="IPR053045">
    <property type="entry name" value="Zinc_cluster_trans_reg"/>
</dbReference>
<dbReference type="HOGENOM" id="CLU_1870153_0_0_1"/>
<dbReference type="PANTHER" id="PTHR31986">
    <property type="entry name" value="REGULATOR OF DRUG SENSITIVITY 2"/>
    <property type="match status" value="1"/>
</dbReference>
<dbReference type="GO" id="GO:0005634">
    <property type="term" value="C:nucleus"/>
    <property type="evidence" value="ECO:0007669"/>
    <property type="project" value="TreeGrafter"/>
</dbReference>
<evidence type="ECO:0000313" key="3">
    <source>
        <dbReference type="Proteomes" id="UP000023623"/>
    </source>
</evidence>
<reference evidence="2 3" key="1">
    <citation type="submission" date="2014-02" db="EMBL/GenBank/DDBJ databases">
        <title>The Genome Sequence of Trichophyton rubrum (morphotype soudanense) CBS 452.61.</title>
        <authorList>
            <consortium name="The Broad Institute Genomics Platform"/>
            <person name="Cuomo C.A."/>
            <person name="White T.C."/>
            <person name="Graser Y."/>
            <person name="Martinez-Rossi N."/>
            <person name="Heitman J."/>
            <person name="Young S.K."/>
            <person name="Zeng Q."/>
            <person name="Gargeya S."/>
            <person name="Abouelleil A."/>
            <person name="Alvarado L."/>
            <person name="Chapman S.B."/>
            <person name="Gainer-Dewar J."/>
            <person name="Goldberg J."/>
            <person name="Griggs A."/>
            <person name="Gujja S."/>
            <person name="Hansen M."/>
            <person name="Howarth C."/>
            <person name="Imamovic A."/>
            <person name="Larimer J."/>
            <person name="Martinez D."/>
            <person name="Murphy C."/>
            <person name="Pearson M.D."/>
            <person name="Persinoti G."/>
            <person name="Poon T."/>
            <person name="Priest M."/>
            <person name="Roberts A.D."/>
            <person name="Saif S."/>
            <person name="Shea T.D."/>
            <person name="Sykes S.N."/>
            <person name="Wortman J."/>
            <person name="Nusbaum C."/>
            <person name="Birren B."/>
        </authorList>
    </citation>
    <scope>NUCLEOTIDE SEQUENCE [LARGE SCALE GENOMIC DNA]</scope>
    <source>
        <strain evidence="2 3">CBS 452.61</strain>
    </source>
</reference>
<feature type="non-terminal residue" evidence="2">
    <location>
        <position position="1"/>
    </location>
</feature>
<feature type="compositionally biased region" description="Polar residues" evidence="1">
    <location>
        <begin position="98"/>
        <end position="107"/>
    </location>
</feature>
<accession>A0A022XN52</accession>
<feature type="region of interest" description="Disordered" evidence="1">
    <location>
        <begin position="55"/>
        <end position="123"/>
    </location>
</feature>
<evidence type="ECO:0000313" key="2">
    <source>
        <dbReference type="EMBL" id="EZF71954.1"/>
    </source>
</evidence>